<name>A0A645F3Y2_9ZZZZ</name>
<sequence length="224" mass="25665">MNIIIFWYFDRVRAAFEYKSKSNAADLKIELQTQYFDVLTEHQRKTDALWHDMKKHISLMKSLLNDGHQDITSEYIHKLETEMSDKIKIIRTEYPVLSALLTEQKQRAKKADIPFDIHVRLGSELKIEPVDLCVILGNLFDNALDACSLLPPEANKNISTSIGQRNNAVAIVFENTYMPTTKPRIRSGKHGLGLKNVRQAISKYNGQMVISEENNIFKASIVFP</sequence>
<dbReference type="PANTHER" id="PTHR40448">
    <property type="entry name" value="TWO-COMPONENT SENSOR HISTIDINE KINASE"/>
    <property type="match status" value="1"/>
</dbReference>
<dbReference type="PANTHER" id="PTHR40448:SF1">
    <property type="entry name" value="TWO-COMPONENT SENSOR HISTIDINE KINASE"/>
    <property type="match status" value="1"/>
</dbReference>
<proteinExistence type="predicted"/>
<evidence type="ECO:0000259" key="1">
    <source>
        <dbReference type="Pfam" id="PF14501"/>
    </source>
</evidence>
<dbReference type="SUPFAM" id="SSF55874">
    <property type="entry name" value="ATPase domain of HSP90 chaperone/DNA topoisomerase II/histidine kinase"/>
    <property type="match status" value="1"/>
</dbReference>
<dbReference type="CDD" id="cd16935">
    <property type="entry name" value="HATPase_AgrC-ComD-like"/>
    <property type="match status" value="1"/>
</dbReference>
<reference evidence="2" key="1">
    <citation type="submission" date="2019-08" db="EMBL/GenBank/DDBJ databases">
        <authorList>
            <person name="Kucharzyk K."/>
            <person name="Murdoch R.W."/>
            <person name="Higgins S."/>
            <person name="Loffler F."/>
        </authorList>
    </citation>
    <scope>NUCLEOTIDE SEQUENCE</scope>
</reference>
<dbReference type="AlphaFoldDB" id="A0A645F3Y2"/>
<dbReference type="GO" id="GO:0042802">
    <property type="term" value="F:identical protein binding"/>
    <property type="evidence" value="ECO:0007669"/>
    <property type="project" value="TreeGrafter"/>
</dbReference>
<accession>A0A645F3Y2</accession>
<dbReference type="Pfam" id="PF14501">
    <property type="entry name" value="HATPase_c_5"/>
    <property type="match status" value="1"/>
</dbReference>
<dbReference type="InterPro" id="IPR032834">
    <property type="entry name" value="NatK-like_C"/>
</dbReference>
<feature type="domain" description="Sensor histidine kinase NatK-like C-terminal" evidence="1">
    <location>
        <begin position="128"/>
        <end position="224"/>
    </location>
</feature>
<evidence type="ECO:0000313" key="2">
    <source>
        <dbReference type="EMBL" id="MPN09045.1"/>
    </source>
</evidence>
<dbReference type="EMBL" id="VSSQ01055142">
    <property type="protein sequence ID" value="MPN09045.1"/>
    <property type="molecule type" value="Genomic_DNA"/>
</dbReference>
<protein>
    <recommendedName>
        <fullName evidence="1">Sensor histidine kinase NatK-like C-terminal domain-containing protein</fullName>
    </recommendedName>
</protein>
<dbReference type="Gene3D" id="3.30.565.10">
    <property type="entry name" value="Histidine kinase-like ATPase, C-terminal domain"/>
    <property type="match status" value="1"/>
</dbReference>
<dbReference type="InterPro" id="IPR036890">
    <property type="entry name" value="HATPase_C_sf"/>
</dbReference>
<organism evidence="2">
    <name type="scientific">bioreactor metagenome</name>
    <dbReference type="NCBI Taxonomy" id="1076179"/>
    <lineage>
        <taxon>unclassified sequences</taxon>
        <taxon>metagenomes</taxon>
        <taxon>ecological metagenomes</taxon>
    </lineage>
</organism>
<comment type="caution">
    <text evidence="2">The sequence shown here is derived from an EMBL/GenBank/DDBJ whole genome shotgun (WGS) entry which is preliminary data.</text>
</comment>
<gene>
    <name evidence="2" type="ORF">SDC9_156333</name>
</gene>